<evidence type="ECO:0000259" key="1">
    <source>
        <dbReference type="Pfam" id="PF10137"/>
    </source>
</evidence>
<dbReference type="PIRSF" id="PIRSF032620">
    <property type="entry name" value="UCP032620"/>
    <property type="match status" value="1"/>
</dbReference>
<feature type="domain" description="CD-NTase-associated protein 12/Pycsar effector protein TIR" evidence="1">
    <location>
        <begin position="155"/>
        <end position="275"/>
    </location>
</feature>
<accession>A0A9W5IR17</accession>
<dbReference type="AlphaFoldDB" id="A0A9W5IR17"/>
<evidence type="ECO:0000313" key="2">
    <source>
        <dbReference type="EMBL" id="EFC52217.1"/>
    </source>
</evidence>
<proteinExistence type="predicted"/>
<dbReference type="InterPro" id="IPR019302">
    <property type="entry name" value="CAP12/PCTIR_TIR_dom"/>
</dbReference>
<name>A0A9W5IR17_NEISU</name>
<comment type="caution">
    <text evidence="2">The sequence shown here is derived from an EMBL/GenBank/DDBJ whole genome shotgun (WGS) entry which is preliminary data.</text>
</comment>
<dbReference type="GO" id="GO:0050135">
    <property type="term" value="F:NADP+ nucleosidase activity"/>
    <property type="evidence" value="ECO:0007669"/>
    <property type="project" value="InterPro"/>
</dbReference>
<dbReference type="EMBL" id="ACEO02000005">
    <property type="protein sequence ID" value="EFC52217.1"/>
    <property type="molecule type" value="Genomic_DNA"/>
</dbReference>
<organism evidence="2 3">
    <name type="scientific">Neisseria subflava NJ9703</name>
    <dbReference type="NCBI Taxonomy" id="546268"/>
    <lineage>
        <taxon>Bacteria</taxon>
        <taxon>Pseudomonadati</taxon>
        <taxon>Pseudomonadota</taxon>
        <taxon>Betaproteobacteria</taxon>
        <taxon>Neisseriales</taxon>
        <taxon>Neisseriaceae</taxon>
        <taxon>Neisseria</taxon>
    </lineage>
</organism>
<evidence type="ECO:0000313" key="3">
    <source>
        <dbReference type="Proteomes" id="UP000004621"/>
    </source>
</evidence>
<dbReference type="InterPro" id="IPR014571">
    <property type="entry name" value="UCP032620"/>
</dbReference>
<dbReference type="Proteomes" id="UP000004621">
    <property type="component" value="Unassembled WGS sequence"/>
</dbReference>
<protein>
    <recommendedName>
        <fullName evidence="1">CD-NTase-associated protein 12/Pycsar effector protein TIR domain-containing protein</fullName>
    </recommendedName>
</protein>
<dbReference type="RefSeq" id="WP_004519952.1">
    <property type="nucleotide sequence ID" value="NZ_ACEO02000005.1"/>
</dbReference>
<reference evidence="2 3" key="1">
    <citation type="submission" date="2010-01" db="EMBL/GenBank/DDBJ databases">
        <authorList>
            <person name="Weinstock G."/>
            <person name="Sodergren E."/>
            <person name="Clifton S."/>
            <person name="Fulton L."/>
            <person name="Fulton B."/>
            <person name="Courtney L."/>
            <person name="Fronick C."/>
            <person name="Harrison M."/>
            <person name="Strong C."/>
            <person name="Farmer C."/>
            <person name="Delahaunty K."/>
            <person name="Markovic C."/>
            <person name="Hall O."/>
            <person name="Minx P."/>
            <person name="Tomlinson C."/>
            <person name="Mitreva M."/>
            <person name="Nelson J."/>
            <person name="Hou S."/>
            <person name="Wollam A."/>
            <person name="Pepin K.H."/>
            <person name="Johnson M."/>
            <person name="Bhonagiri V."/>
            <person name="Nash W.E."/>
            <person name="Warren W."/>
            <person name="Chinwalla A."/>
            <person name="Mardis E.R."/>
            <person name="Wilson R.K."/>
        </authorList>
    </citation>
    <scope>NUCLEOTIDE SEQUENCE [LARGE SCALE GENOMIC DNA]</scope>
    <source>
        <strain evidence="2 3">NJ9703</strain>
    </source>
</reference>
<sequence>MGLDIFEEINNAILDLQSSELQTFEWSLKRLNELLNDEVLKVHNDELTENLNLEKLLEDSSNTGGSFVGSSKLLLPTDMKERLGYIILLVNWLSNDTNEVLDFCHHYFYSGNKIIAGIHSFNRQVLIPFARDYKNYITRKGANMEVKSSSIVSNNVFIVHGRDDLLKVEVARLIEKLGLSAIILHEQPNSGKTIIEKIEEYTNVGFGIVLYTPCDIGGQKLSNLDTDLKPRARQNVVFEHGYLIGKLGRNKVCALVKEEVEFPSDISGVVYQKVDDAGGWKLKLAIELKQAGYSIDLNILC</sequence>
<dbReference type="Pfam" id="PF10137">
    <property type="entry name" value="CAP12-PCTIR_TIR"/>
    <property type="match status" value="1"/>
</dbReference>
<gene>
    <name evidence="2" type="ORF">NEISUBOT_04319</name>
</gene>